<dbReference type="PROSITE" id="PS01327">
    <property type="entry name" value="MSCL"/>
    <property type="match status" value="1"/>
</dbReference>
<dbReference type="PANTHER" id="PTHR30266">
    <property type="entry name" value="MECHANOSENSITIVE CHANNEL MSCL"/>
    <property type="match status" value="1"/>
</dbReference>
<dbReference type="EMBL" id="JAMOIL010000017">
    <property type="protein sequence ID" value="MCM0621443.1"/>
    <property type="molecule type" value="Genomic_DNA"/>
</dbReference>
<dbReference type="RefSeq" id="WP_250056095.1">
    <property type="nucleotide sequence ID" value="NZ_JAMJPH010000028.1"/>
</dbReference>
<feature type="transmembrane region" description="Helical" evidence="5">
    <location>
        <begin position="12"/>
        <end position="39"/>
    </location>
</feature>
<keyword evidence="7" id="KW-1185">Reference proteome</keyword>
<feature type="transmembrane region" description="Helical" evidence="5">
    <location>
        <begin position="59"/>
        <end position="80"/>
    </location>
</feature>
<keyword evidence="3 5" id="KW-1133">Transmembrane helix</keyword>
<sequence>MLSGFKNFLLRGNLVDLAVAVIIGTAFATVVTAFTALLLAQIPDADEVFVGAEEGSVGYFLNALIAFLVMAAVVYFFVVLPYTKAKEKWFPSAPPGTPEDTVLLREIRDLLQSQAAAENAPAEGGEHKA</sequence>
<dbReference type="Pfam" id="PF01741">
    <property type="entry name" value="MscL"/>
    <property type="match status" value="1"/>
</dbReference>
<dbReference type="Proteomes" id="UP001139485">
    <property type="component" value="Unassembled WGS sequence"/>
</dbReference>
<dbReference type="SUPFAM" id="SSF81330">
    <property type="entry name" value="Gated mechanosensitive channel"/>
    <property type="match status" value="1"/>
</dbReference>
<evidence type="ECO:0000256" key="5">
    <source>
        <dbReference type="SAM" id="Phobius"/>
    </source>
</evidence>
<protein>
    <submittedName>
        <fullName evidence="6">MscL family protein</fullName>
    </submittedName>
</protein>
<dbReference type="InterPro" id="IPR036019">
    <property type="entry name" value="MscL_channel"/>
</dbReference>
<dbReference type="PANTHER" id="PTHR30266:SF2">
    <property type="entry name" value="LARGE-CONDUCTANCE MECHANOSENSITIVE CHANNEL"/>
    <property type="match status" value="1"/>
</dbReference>
<comment type="caution">
    <text evidence="6">The sequence shown here is derived from an EMBL/GenBank/DDBJ whole genome shotgun (WGS) entry which is preliminary data.</text>
</comment>
<comment type="subcellular location">
    <subcellularLocation>
        <location evidence="1">Membrane</location>
        <topology evidence="1">Multi-pass membrane protein</topology>
    </subcellularLocation>
</comment>
<dbReference type="GO" id="GO:0008381">
    <property type="term" value="F:mechanosensitive monoatomic ion channel activity"/>
    <property type="evidence" value="ECO:0007669"/>
    <property type="project" value="TreeGrafter"/>
</dbReference>
<organism evidence="6 7">
    <name type="scientific">Nocardioides bruguierae</name>
    <dbReference type="NCBI Taxonomy" id="2945102"/>
    <lineage>
        <taxon>Bacteria</taxon>
        <taxon>Bacillati</taxon>
        <taxon>Actinomycetota</taxon>
        <taxon>Actinomycetes</taxon>
        <taxon>Propionibacteriales</taxon>
        <taxon>Nocardioidaceae</taxon>
        <taxon>Nocardioides</taxon>
    </lineage>
</organism>
<name>A0A9X2IFX2_9ACTN</name>
<dbReference type="InterPro" id="IPR037673">
    <property type="entry name" value="MSC/AndL"/>
</dbReference>
<evidence type="ECO:0000256" key="2">
    <source>
        <dbReference type="ARBA" id="ARBA00022692"/>
    </source>
</evidence>
<evidence type="ECO:0000313" key="6">
    <source>
        <dbReference type="EMBL" id="MCM0621443.1"/>
    </source>
</evidence>
<dbReference type="Gene3D" id="1.10.1200.120">
    <property type="entry name" value="Large-conductance mechanosensitive channel, MscL, domain 1"/>
    <property type="match status" value="1"/>
</dbReference>
<proteinExistence type="predicted"/>
<dbReference type="InterPro" id="IPR019823">
    <property type="entry name" value="Mechanosensitive_channel_CS"/>
</dbReference>
<dbReference type="AlphaFoldDB" id="A0A9X2IFX2"/>
<keyword evidence="4 5" id="KW-0472">Membrane</keyword>
<evidence type="ECO:0000256" key="4">
    <source>
        <dbReference type="ARBA" id="ARBA00023136"/>
    </source>
</evidence>
<reference evidence="6" key="1">
    <citation type="submission" date="2022-05" db="EMBL/GenBank/DDBJ databases">
        <authorList>
            <person name="Tuo L."/>
        </authorList>
    </citation>
    <scope>NUCLEOTIDE SEQUENCE</scope>
    <source>
        <strain evidence="6">BSK12Z-4</strain>
    </source>
</reference>
<evidence type="ECO:0000256" key="1">
    <source>
        <dbReference type="ARBA" id="ARBA00004141"/>
    </source>
</evidence>
<keyword evidence="2 5" id="KW-0812">Transmembrane</keyword>
<gene>
    <name evidence="6" type="ORF">M8330_14200</name>
</gene>
<evidence type="ECO:0000256" key="3">
    <source>
        <dbReference type="ARBA" id="ARBA00022989"/>
    </source>
</evidence>
<accession>A0A9X2IFX2</accession>
<evidence type="ECO:0000313" key="7">
    <source>
        <dbReference type="Proteomes" id="UP001139485"/>
    </source>
</evidence>
<dbReference type="GO" id="GO:0016020">
    <property type="term" value="C:membrane"/>
    <property type="evidence" value="ECO:0007669"/>
    <property type="project" value="UniProtKB-SubCell"/>
</dbReference>